<organism evidence="1 2">
    <name type="scientific">Rhizobium paknamense</name>
    <dbReference type="NCBI Taxonomy" id="1206817"/>
    <lineage>
        <taxon>Bacteria</taxon>
        <taxon>Pseudomonadati</taxon>
        <taxon>Pseudomonadota</taxon>
        <taxon>Alphaproteobacteria</taxon>
        <taxon>Hyphomicrobiales</taxon>
        <taxon>Rhizobiaceae</taxon>
        <taxon>Rhizobium/Agrobacterium group</taxon>
        <taxon>Rhizobium</taxon>
    </lineage>
</organism>
<dbReference type="RefSeq" id="WP_307158580.1">
    <property type="nucleotide sequence ID" value="NZ_JAUSWH010000008.1"/>
</dbReference>
<sequence>MSVEDPSGRLIALQATAGQAGMPNEITARFAEIINGNDVPLNSVQGSPAELAVDASRGLRIGADSIDLPIQMPPHGAGGGDGFLSRISSFFQKWTELPQVNGEKVILSTSRKNEPQATQELNDTLERFEASQRFAAGTALLSSLTQSVLSSSKRLTQGQ</sequence>
<gene>
    <name evidence="1" type="ORF">QO005_002723</name>
</gene>
<name>A0ABU0IFA2_9HYPH</name>
<reference evidence="1 2" key="1">
    <citation type="submission" date="2023-07" db="EMBL/GenBank/DDBJ databases">
        <title>Genomic Encyclopedia of Type Strains, Phase IV (KMG-IV): sequencing the most valuable type-strain genomes for metagenomic binning, comparative biology and taxonomic classification.</title>
        <authorList>
            <person name="Goeker M."/>
        </authorList>
    </citation>
    <scope>NUCLEOTIDE SEQUENCE [LARGE SCALE GENOMIC DNA]</scope>
    <source>
        <strain evidence="1 2">DSM 100301</strain>
    </source>
</reference>
<comment type="caution">
    <text evidence="1">The sequence shown here is derived from an EMBL/GenBank/DDBJ whole genome shotgun (WGS) entry which is preliminary data.</text>
</comment>
<accession>A0ABU0IFA2</accession>
<evidence type="ECO:0000313" key="1">
    <source>
        <dbReference type="EMBL" id="MDQ0456382.1"/>
    </source>
</evidence>
<keyword evidence="2" id="KW-1185">Reference proteome</keyword>
<dbReference type="EMBL" id="JAUSWH010000008">
    <property type="protein sequence ID" value="MDQ0456382.1"/>
    <property type="molecule type" value="Genomic_DNA"/>
</dbReference>
<evidence type="ECO:0000313" key="2">
    <source>
        <dbReference type="Proteomes" id="UP001235269"/>
    </source>
</evidence>
<dbReference type="Proteomes" id="UP001235269">
    <property type="component" value="Unassembled WGS sequence"/>
</dbReference>
<protein>
    <submittedName>
        <fullName evidence="1">Uncharacterized protein</fullName>
    </submittedName>
</protein>
<proteinExistence type="predicted"/>